<dbReference type="Pfam" id="PF12697">
    <property type="entry name" value="Abhydrolase_6"/>
    <property type="match status" value="1"/>
</dbReference>
<protein>
    <submittedName>
        <fullName evidence="2">Alpha/beta hydrolase</fullName>
    </submittedName>
</protein>
<proteinExistence type="predicted"/>
<dbReference type="STRING" id="53254.SAMN05660750_01267"/>
<feature type="domain" description="AB hydrolase-1" evidence="1">
    <location>
        <begin position="14"/>
        <end position="224"/>
    </location>
</feature>
<dbReference type="Proteomes" id="UP000051562">
    <property type="component" value="Unassembled WGS sequence"/>
</dbReference>
<reference evidence="2 3" key="1">
    <citation type="submission" date="2015-10" db="EMBL/GenBank/DDBJ databases">
        <title>Draft genome of Bosea thiooxidans.</title>
        <authorList>
            <person name="Wang X."/>
        </authorList>
    </citation>
    <scope>NUCLEOTIDE SEQUENCE [LARGE SCALE GENOMIC DNA]</scope>
    <source>
        <strain evidence="2 3">CGMCC 9174</strain>
    </source>
</reference>
<accession>A0A0Q3KVD6</accession>
<dbReference type="PANTHER" id="PTHR43433:SF4">
    <property type="entry name" value="NON-HEME CHLOROPEROXIDASE-RELATED"/>
    <property type="match status" value="1"/>
</dbReference>
<keyword evidence="3" id="KW-1185">Reference proteome</keyword>
<gene>
    <name evidence="2" type="ORF">ARD30_22175</name>
</gene>
<dbReference type="Gene3D" id="3.40.50.1820">
    <property type="entry name" value="alpha/beta hydrolase"/>
    <property type="match status" value="1"/>
</dbReference>
<dbReference type="PANTHER" id="PTHR43433">
    <property type="entry name" value="HYDROLASE, ALPHA/BETA FOLD FAMILY PROTEIN"/>
    <property type="match status" value="1"/>
</dbReference>
<organism evidence="2 3">
    <name type="scientific">Bosea thiooxidans</name>
    <dbReference type="NCBI Taxonomy" id="53254"/>
    <lineage>
        <taxon>Bacteria</taxon>
        <taxon>Pseudomonadati</taxon>
        <taxon>Pseudomonadota</taxon>
        <taxon>Alphaproteobacteria</taxon>
        <taxon>Hyphomicrobiales</taxon>
        <taxon>Boseaceae</taxon>
        <taxon>Bosea</taxon>
    </lineage>
</organism>
<evidence type="ECO:0000313" key="2">
    <source>
        <dbReference type="EMBL" id="KQK28396.1"/>
    </source>
</evidence>
<dbReference type="SUPFAM" id="SSF53474">
    <property type="entry name" value="alpha/beta-Hydrolases"/>
    <property type="match status" value="1"/>
</dbReference>
<dbReference type="AlphaFoldDB" id="A0A0Q3KVD6"/>
<dbReference type="GO" id="GO:0016787">
    <property type="term" value="F:hydrolase activity"/>
    <property type="evidence" value="ECO:0007669"/>
    <property type="project" value="UniProtKB-KW"/>
</dbReference>
<sequence length="231" mass="24989">MKEPLVLVPGLSCNAALYVPQWPALADGRPILVADHSHDDMLQGIVRRLLEAAPARFALCGLSMGGYVAFEVLRQAPERVTRLALLGTSAKPATPETKLPREQMIALAEKGAFDNVTTLLWQKLVAPSRLTDEPLRLLVRQMADDVGADGFIRQQRAIMRRPDSRPVLANASCPVLVLVGAEDEITPVAEAREMAGLVGGRGRLAVIPKSGHLSTLEAPQAVTEELLRWLG</sequence>
<dbReference type="InterPro" id="IPR050471">
    <property type="entry name" value="AB_hydrolase"/>
</dbReference>
<dbReference type="InterPro" id="IPR029058">
    <property type="entry name" value="AB_hydrolase_fold"/>
</dbReference>
<evidence type="ECO:0000259" key="1">
    <source>
        <dbReference type="Pfam" id="PF12697"/>
    </source>
</evidence>
<dbReference type="RefSeq" id="WP_055730303.1">
    <property type="nucleotide sequence ID" value="NZ_LMAR01000074.1"/>
</dbReference>
<keyword evidence="2" id="KW-0378">Hydrolase</keyword>
<dbReference type="InterPro" id="IPR000073">
    <property type="entry name" value="AB_hydrolase_1"/>
</dbReference>
<dbReference type="PRINTS" id="PR00111">
    <property type="entry name" value="ABHYDROLASE"/>
</dbReference>
<name>A0A0Q3KVD6_9HYPH</name>
<dbReference type="EMBL" id="LMAR01000074">
    <property type="protein sequence ID" value="KQK28396.1"/>
    <property type="molecule type" value="Genomic_DNA"/>
</dbReference>
<comment type="caution">
    <text evidence="2">The sequence shown here is derived from an EMBL/GenBank/DDBJ whole genome shotgun (WGS) entry which is preliminary data.</text>
</comment>
<evidence type="ECO:0000313" key="3">
    <source>
        <dbReference type="Proteomes" id="UP000051562"/>
    </source>
</evidence>